<evidence type="ECO:0000313" key="2">
    <source>
        <dbReference type="EMBL" id="RVT39888.1"/>
    </source>
</evidence>
<keyword evidence="1" id="KW-0812">Transmembrane</keyword>
<gene>
    <name evidence="2" type="ORF">ENE74_14220</name>
</gene>
<dbReference type="AlphaFoldDB" id="A0A437J566"/>
<evidence type="ECO:0000256" key="1">
    <source>
        <dbReference type="SAM" id="Phobius"/>
    </source>
</evidence>
<protein>
    <submittedName>
        <fullName evidence="2">Uncharacterized protein</fullName>
    </submittedName>
</protein>
<dbReference type="EMBL" id="RZUL01000005">
    <property type="protein sequence ID" value="RVT39888.1"/>
    <property type="molecule type" value="Genomic_DNA"/>
</dbReference>
<dbReference type="RefSeq" id="WP_127691585.1">
    <property type="nucleotide sequence ID" value="NZ_RZUL01000005.1"/>
</dbReference>
<organism evidence="2 3">
    <name type="scientific">Sphingobium algorifonticola</name>
    <dbReference type="NCBI Taxonomy" id="2008318"/>
    <lineage>
        <taxon>Bacteria</taxon>
        <taxon>Pseudomonadati</taxon>
        <taxon>Pseudomonadota</taxon>
        <taxon>Alphaproteobacteria</taxon>
        <taxon>Sphingomonadales</taxon>
        <taxon>Sphingomonadaceae</taxon>
        <taxon>Sphingobium</taxon>
    </lineage>
</organism>
<reference evidence="2 3" key="1">
    <citation type="submission" date="2019-01" db="EMBL/GenBank/DDBJ databases">
        <authorList>
            <person name="Chen W.-M."/>
        </authorList>
    </citation>
    <scope>NUCLEOTIDE SEQUENCE [LARGE SCALE GENOMIC DNA]</scope>
    <source>
        <strain evidence="2 3">TLA-22</strain>
    </source>
</reference>
<accession>A0A437J566</accession>
<sequence length="60" mass="6081">MTTSPNRNPTGAGAIIAFLAIGGVIGGGLLGQPTIGLLAGIAGGVGIAILLWWRERRRDL</sequence>
<evidence type="ECO:0000313" key="3">
    <source>
        <dbReference type="Proteomes" id="UP000282977"/>
    </source>
</evidence>
<feature type="transmembrane region" description="Helical" evidence="1">
    <location>
        <begin position="35"/>
        <end position="53"/>
    </location>
</feature>
<comment type="caution">
    <text evidence="2">The sequence shown here is derived from an EMBL/GenBank/DDBJ whole genome shotgun (WGS) entry which is preliminary data.</text>
</comment>
<keyword evidence="1" id="KW-0472">Membrane</keyword>
<dbReference type="Proteomes" id="UP000282977">
    <property type="component" value="Unassembled WGS sequence"/>
</dbReference>
<name>A0A437J566_9SPHN</name>
<proteinExistence type="predicted"/>
<keyword evidence="3" id="KW-1185">Reference proteome</keyword>
<keyword evidence="1" id="KW-1133">Transmembrane helix</keyword>
<feature type="transmembrane region" description="Helical" evidence="1">
    <location>
        <begin position="12"/>
        <end position="29"/>
    </location>
</feature>